<accession>A0ABQ6PIU7</accession>
<dbReference type="Proteomes" id="UP001338309">
    <property type="component" value="Unassembled WGS sequence"/>
</dbReference>
<feature type="compositionally biased region" description="Basic residues" evidence="3">
    <location>
        <begin position="93"/>
        <end position="102"/>
    </location>
</feature>
<dbReference type="RefSeq" id="WP_338222667.1">
    <property type="nucleotide sequence ID" value="NZ_BTPD01000001.1"/>
</dbReference>
<organism evidence="4 5">
    <name type="scientific">Algoriphagus confluentis</name>
    <dbReference type="NCBI Taxonomy" id="1697556"/>
    <lineage>
        <taxon>Bacteria</taxon>
        <taxon>Pseudomonadati</taxon>
        <taxon>Bacteroidota</taxon>
        <taxon>Cytophagia</taxon>
        <taxon>Cytophagales</taxon>
        <taxon>Cyclobacteriaceae</taxon>
        <taxon>Algoriphagus</taxon>
    </lineage>
</organism>
<dbReference type="PANTHER" id="PTHR10858:SF23">
    <property type="entry name" value="DEOXYRIBONUCLEASE II"/>
    <property type="match status" value="1"/>
</dbReference>
<feature type="region of interest" description="Disordered" evidence="3">
    <location>
        <begin position="82"/>
        <end position="103"/>
    </location>
</feature>
<evidence type="ECO:0000256" key="2">
    <source>
        <dbReference type="ARBA" id="ARBA00022801"/>
    </source>
</evidence>
<evidence type="ECO:0000256" key="1">
    <source>
        <dbReference type="ARBA" id="ARBA00007527"/>
    </source>
</evidence>
<dbReference type="CDD" id="cd09120">
    <property type="entry name" value="PLDc_DNaseII_1"/>
    <property type="match status" value="1"/>
</dbReference>
<dbReference type="Pfam" id="PF03265">
    <property type="entry name" value="DNase_II"/>
    <property type="match status" value="1"/>
</dbReference>
<evidence type="ECO:0000256" key="3">
    <source>
        <dbReference type="SAM" id="MobiDB-lite"/>
    </source>
</evidence>
<dbReference type="EMBL" id="BTPD01000001">
    <property type="protein sequence ID" value="GMQ27869.1"/>
    <property type="molecule type" value="Genomic_DNA"/>
</dbReference>
<evidence type="ECO:0000313" key="4">
    <source>
        <dbReference type="EMBL" id="GMQ27869.1"/>
    </source>
</evidence>
<protein>
    <submittedName>
        <fullName evidence="4">Deoxyribonuclease II family protein</fullName>
    </submittedName>
</protein>
<name>A0ABQ6PIU7_9BACT</name>
<dbReference type="PANTHER" id="PTHR10858">
    <property type="entry name" value="DEOXYRIBONUCLEASE II"/>
    <property type="match status" value="1"/>
</dbReference>
<gene>
    <name evidence="4" type="ORF">Aconfl_05110</name>
</gene>
<proteinExistence type="inferred from homology"/>
<keyword evidence="5" id="KW-1185">Reference proteome</keyword>
<dbReference type="InterPro" id="IPR004947">
    <property type="entry name" value="DNase_II"/>
</dbReference>
<comment type="similarity">
    <text evidence="1">Belongs to the DNase II family.</text>
</comment>
<comment type="caution">
    <text evidence="4">The sequence shown here is derived from an EMBL/GenBank/DDBJ whole genome shotgun (WGS) entry which is preliminary data.</text>
</comment>
<evidence type="ECO:0000313" key="5">
    <source>
        <dbReference type="Proteomes" id="UP001338309"/>
    </source>
</evidence>
<keyword evidence="2" id="KW-0378">Hydrolase</keyword>
<reference evidence="4 5" key="1">
    <citation type="submission" date="2023-08" db="EMBL/GenBank/DDBJ databases">
        <title>Draft genome sequence of Algoriphagus confluentis.</title>
        <authorList>
            <person name="Takatani N."/>
            <person name="Hosokawa M."/>
            <person name="Sawabe T."/>
        </authorList>
    </citation>
    <scope>NUCLEOTIDE SEQUENCE [LARGE SCALE GENOMIC DNA]</scope>
    <source>
        <strain evidence="4 5">NBRC 111222</strain>
    </source>
</reference>
<sequence>MLSPLSDREGNPVDWWFIYKLPMKVGPNQDSTGFEFLYFDSESKGSPQLSSTSLDQSDSALSRTLDELFSNKSEYGYIAWNDEIPPTDAQPKPKNKGSKGHSKGILAFSKTQNRGWYLLHSTPRFPVVGETQVPEYERKFAQTYFCVSMDYAFINQIALLIQIQNQGQVYGAELTGVSSGEPLFALAKDSPSSTPSGPSTLDFKSLAGTAFKLITKNKSWSEMKSGEKAGRDFWKDLVGPVLGCSMDVETWRRGLVFGDQDSAPNEKTIDVVDLNLEKAGIKGIAWTYDQDHSKWGFACESKSFWVVIADINRQVSQEKRGGGGLAFINFPLWNMLSAISIPEKKFETQAHQDVA</sequence>